<dbReference type="PANTHER" id="PTHR30620:SF16">
    <property type="entry name" value="LYSOSOMAL BETA GLUCOSIDASE"/>
    <property type="match status" value="1"/>
</dbReference>
<dbReference type="InterPro" id="IPR013783">
    <property type="entry name" value="Ig-like_fold"/>
</dbReference>
<evidence type="ECO:0000256" key="5">
    <source>
        <dbReference type="ARBA" id="ARBA00022801"/>
    </source>
</evidence>
<dbReference type="SUPFAM" id="SSF51445">
    <property type="entry name" value="(Trans)glycosidases"/>
    <property type="match status" value="1"/>
</dbReference>
<accession>A0A8J3TF89</accession>
<comment type="similarity">
    <text evidence="2">Belongs to the glycosyl hydrolase 3 family.</text>
</comment>
<dbReference type="InterPro" id="IPR036881">
    <property type="entry name" value="Glyco_hydro_3_C_sf"/>
</dbReference>
<dbReference type="InterPro" id="IPR036962">
    <property type="entry name" value="Glyco_hydro_3_N_sf"/>
</dbReference>
<evidence type="ECO:0000256" key="2">
    <source>
        <dbReference type="ARBA" id="ARBA00005336"/>
    </source>
</evidence>
<dbReference type="EC" id="3.2.1.21" evidence="3"/>
<keyword evidence="6" id="KW-0326">Glycosidase</keyword>
<reference evidence="8" key="1">
    <citation type="submission" date="2021-01" db="EMBL/GenBank/DDBJ databases">
        <title>Whole genome shotgun sequence of Planosporangium mesophilum NBRC 109066.</title>
        <authorList>
            <person name="Komaki H."/>
            <person name="Tamura T."/>
        </authorList>
    </citation>
    <scope>NUCLEOTIDE SEQUENCE</scope>
    <source>
        <strain evidence="8">NBRC 109066</strain>
    </source>
</reference>
<protein>
    <recommendedName>
        <fullName evidence="3">beta-glucosidase</fullName>
        <ecNumber evidence="3">3.2.1.21</ecNumber>
    </recommendedName>
</protein>
<evidence type="ECO:0000256" key="1">
    <source>
        <dbReference type="ARBA" id="ARBA00000448"/>
    </source>
</evidence>
<dbReference type="Gene3D" id="3.20.20.300">
    <property type="entry name" value="Glycoside hydrolase, family 3, N-terminal domain"/>
    <property type="match status" value="1"/>
</dbReference>
<dbReference type="InterPro" id="IPR002772">
    <property type="entry name" value="Glyco_hydro_3_C"/>
</dbReference>
<dbReference type="GO" id="GO:0009251">
    <property type="term" value="P:glucan catabolic process"/>
    <property type="evidence" value="ECO:0007669"/>
    <property type="project" value="TreeGrafter"/>
</dbReference>
<evidence type="ECO:0000256" key="4">
    <source>
        <dbReference type="ARBA" id="ARBA00022729"/>
    </source>
</evidence>
<dbReference type="Gene3D" id="3.40.50.1700">
    <property type="entry name" value="Glycoside hydrolase family 3 C-terminal domain"/>
    <property type="match status" value="1"/>
</dbReference>
<organism evidence="8 9">
    <name type="scientific">Planosporangium mesophilum</name>
    <dbReference type="NCBI Taxonomy" id="689768"/>
    <lineage>
        <taxon>Bacteria</taxon>
        <taxon>Bacillati</taxon>
        <taxon>Actinomycetota</taxon>
        <taxon>Actinomycetes</taxon>
        <taxon>Micromonosporales</taxon>
        <taxon>Micromonosporaceae</taxon>
        <taxon>Planosporangium</taxon>
    </lineage>
</organism>
<keyword evidence="4" id="KW-0732">Signal</keyword>
<gene>
    <name evidence="8" type="primary">xloA</name>
    <name evidence="8" type="ORF">Pme01_40130</name>
</gene>
<dbReference type="EMBL" id="BOON01000036">
    <property type="protein sequence ID" value="GII24416.1"/>
    <property type="molecule type" value="Genomic_DNA"/>
</dbReference>
<dbReference type="InterPro" id="IPR017853">
    <property type="entry name" value="GH"/>
</dbReference>
<evidence type="ECO:0000313" key="9">
    <source>
        <dbReference type="Proteomes" id="UP000599074"/>
    </source>
</evidence>
<comment type="catalytic activity">
    <reaction evidence="1">
        <text>Hydrolysis of terminal, non-reducing beta-D-glucosyl residues with release of beta-D-glucose.</text>
        <dbReference type="EC" id="3.2.1.21"/>
    </reaction>
</comment>
<evidence type="ECO:0000259" key="7">
    <source>
        <dbReference type="SMART" id="SM01217"/>
    </source>
</evidence>
<feature type="domain" description="Fibronectin type III-like" evidence="7">
    <location>
        <begin position="688"/>
        <end position="761"/>
    </location>
</feature>
<name>A0A8J3TF89_9ACTN</name>
<dbReference type="Proteomes" id="UP000599074">
    <property type="component" value="Unassembled WGS sequence"/>
</dbReference>
<proteinExistence type="inferred from homology"/>
<dbReference type="PRINTS" id="PR00133">
    <property type="entry name" value="GLHYDRLASE3"/>
</dbReference>
<dbReference type="SMART" id="SM01217">
    <property type="entry name" value="Fn3_like"/>
    <property type="match status" value="1"/>
</dbReference>
<dbReference type="Gene3D" id="2.60.40.10">
    <property type="entry name" value="Immunoglobulins"/>
    <property type="match status" value="1"/>
</dbReference>
<evidence type="ECO:0000256" key="3">
    <source>
        <dbReference type="ARBA" id="ARBA00012744"/>
    </source>
</evidence>
<dbReference type="InterPro" id="IPR026891">
    <property type="entry name" value="Fn3-like"/>
</dbReference>
<dbReference type="SUPFAM" id="SSF52279">
    <property type="entry name" value="Beta-D-glucan exohydrolase, C-terminal domain"/>
    <property type="match status" value="1"/>
</dbReference>
<dbReference type="InterPro" id="IPR001764">
    <property type="entry name" value="Glyco_hydro_3_N"/>
</dbReference>
<dbReference type="AlphaFoldDB" id="A0A8J3TF89"/>
<dbReference type="Pfam" id="PF00933">
    <property type="entry name" value="Glyco_hydro_3"/>
    <property type="match status" value="1"/>
</dbReference>
<evidence type="ECO:0000256" key="6">
    <source>
        <dbReference type="ARBA" id="ARBA00023295"/>
    </source>
</evidence>
<dbReference type="PANTHER" id="PTHR30620">
    <property type="entry name" value="PERIPLASMIC BETA-GLUCOSIDASE-RELATED"/>
    <property type="match status" value="1"/>
</dbReference>
<evidence type="ECO:0000313" key="8">
    <source>
        <dbReference type="EMBL" id="GII24416.1"/>
    </source>
</evidence>
<dbReference type="Pfam" id="PF01915">
    <property type="entry name" value="Glyco_hydro_3_C"/>
    <property type="match status" value="1"/>
</dbReference>
<dbReference type="GO" id="GO:0008422">
    <property type="term" value="F:beta-glucosidase activity"/>
    <property type="evidence" value="ECO:0007669"/>
    <property type="project" value="UniProtKB-EC"/>
</dbReference>
<keyword evidence="5 8" id="KW-0378">Hydrolase</keyword>
<sequence>MPIGSPHGRRRLSRLNVRRLTALVITTACVGFTVTSPAAADKGEVYLRANAPVQARVQDLLKRMTLDEKVGQLEQIAVNRLLGDCTWSGGDFNEACMKQVLADEATGSILSGGGMGPKSNTPKDWAIMINTVQRYALEHSRLRVPIVYGVDAVHGHNNVLGATIFPHQIGLGAAWNPALTGATAESTQRAVAATGATWNFAPVADLARDQRWGRYYETYSEDPLLAGENAAAAVRGLENGRSGRKVASSVKHFAGYSEPSNGHDRVPGDMSMRYLQDTILPSYKAAVDAGALTVMVNSGAVNGVPAHASHYLLTDVLRNQWRFKGVVISDWNDVLSLQRAYHVVNDYPGAIAAAVNAGVDMAMLPPDDRTFHASAVDAVKRGLISQKRLDEAVGRVLWLKFTLGLFEHPYVDESKADAAVLGTDKDLARKAATESMVLLRNTGGVLPLAAGKRIVVTGPSADSMANQTGGWTIGWQGIPAGVTVPGTTIAQGLKAGAPAGTDVAYVPDGAEAVNRAKSADAVVVVVGEKPGAEGESDSPRPELAADQQQLVASLQATGVPVVLVVVSGRPLVLGAAGNTAGLLAAWLPGTEGGNAVADLLYGKANPSGRLPVSWPKNLGNEPMYYQQLPGTNGGPDSGYSPAFAFGAGLSYTSYTIGNLTANRSQIRPGDTVGVDVTVANTGSRAGDLVVPVYVSQPVSAVLVPAKRLVAFTRVTLAPGQSRTVHLTFPASRLAVTPGDVNGAGAPRVEAGSYQLSAGDSTATFTVR</sequence>
<comment type="caution">
    <text evidence="8">The sequence shown here is derived from an EMBL/GenBank/DDBJ whole genome shotgun (WGS) entry which is preliminary data.</text>
</comment>
<keyword evidence="9" id="KW-1185">Reference proteome</keyword>
<dbReference type="InterPro" id="IPR051915">
    <property type="entry name" value="Cellulose_Degrad_GH3"/>
</dbReference>
<dbReference type="Pfam" id="PF14310">
    <property type="entry name" value="Fn3-like"/>
    <property type="match status" value="1"/>
</dbReference>